<dbReference type="RefSeq" id="WP_197166655.1">
    <property type="nucleotide sequence ID" value="NZ_JADZGI010000004.1"/>
</dbReference>
<dbReference type="PROSITE" id="PS51186">
    <property type="entry name" value="GNAT"/>
    <property type="match status" value="1"/>
</dbReference>
<name>A0A931MMV6_9SPHN</name>
<evidence type="ECO:0000256" key="2">
    <source>
        <dbReference type="ARBA" id="ARBA00023315"/>
    </source>
</evidence>
<organism evidence="4 5">
    <name type="scientific">Novosphingobium aureum</name>
    <dbReference type="NCBI Taxonomy" id="2792964"/>
    <lineage>
        <taxon>Bacteria</taxon>
        <taxon>Pseudomonadati</taxon>
        <taxon>Pseudomonadota</taxon>
        <taxon>Alphaproteobacteria</taxon>
        <taxon>Sphingomonadales</taxon>
        <taxon>Sphingomonadaceae</taxon>
        <taxon>Novosphingobium</taxon>
    </lineage>
</organism>
<proteinExistence type="predicted"/>
<dbReference type="GO" id="GO:0016747">
    <property type="term" value="F:acyltransferase activity, transferring groups other than amino-acyl groups"/>
    <property type="evidence" value="ECO:0007669"/>
    <property type="project" value="InterPro"/>
</dbReference>
<evidence type="ECO:0000313" key="4">
    <source>
        <dbReference type="EMBL" id="MBH0114804.1"/>
    </source>
</evidence>
<protein>
    <submittedName>
        <fullName evidence="4">GNAT family N-acetyltransferase</fullName>
    </submittedName>
</protein>
<dbReference type="EMBL" id="JADZGI010000004">
    <property type="protein sequence ID" value="MBH0114804.1"/>
    <property type="molecule type" value="Genomic_DNA"/>
</dbReference>
<evidence type="ECO:0000256" key="1">
    <source>
        <dbReference type="ARBA" id="ARBA00022679"/>
    </source>
</evidence>
<dbReference type="InterPro" id="IPR016181">
    <property type="entry name" value="Acyl_CoA_acyltransferase"/>
</dbReference>
<evidence type="ECO:0000313" key="5">
    <source>
        <dbReference type="Proteomes" id="UP000617634"/>
    </source>
</evidence>
<dbReference type="Gene3D" id="3.40.630.30">
    <property type="match status" value="1"/>
</dbReference>
<dbReference type="PANTHER" id="PTHR43877">
    <property type="entry name" value="AMINOALKYLPHOSPHONATE N-ACETYLTRANSFERASE-RELATED-RELATED"/>
    <property type="match status" value="1"/>
</dbReference>
<reference evidence="4" key="1">
    <citation type="submission" date="2020-11" db="EMBL/GenBank/DDBJ databases">
        <title>Novosphingobium aureum sp. nov., a marine bacterium isolated from sediment of a salt flat.</title>
        <authorList>
            <person name="Yoo Y."/>
            <person name="Kim J.-J."/>
        </authorList>
    </citation>
    <scope>NUCLEOTIDE SEQUENCE</scope>
    <source>
        <strain evidence="4">YJ-S2-02</strain>
    </source>
</reference>
<keyword evidence="5" id="KW-1185">Reference proteome</keyword>
<sequence>MDNSTPIWRIRPATPDDAEALAVIGSATFLESFAGVIEGKGLVAHCLKAHAALTYRDYLARGAKAWLAEVEPGHAPVGYALICEPELEQAQPGDIELKRIYVLSRFQGTVISGVLMRHVLEACEGHERLLLGVKDDNHRALSFYAKHRFETIGSRRFDVGGCAYDDFVLARTLAGANH</sequence>
<comment type="caution">
    <text evidence="4">The sequence shown here is derived from an EMBL/GenBank/DDBJ whole genome shotgun (WGS) entry which is preliminary data.</text>
</comment>
<keyword evidence="2" id="KW-0012">Acyltransferase</keyword>
<dbReference type="InterPro" id="IPR050832">
    <property type="entry name" value="Bact_Acetyltransf"/>
</dbReference>
<keyword evidence="1" id="KW-0808">Transferase</keyword>
<dbReference type="PANTHER" id="PTHR43877:SF1">
    <property type="entry name" value="ACETYLTRANSFERASE"/>
    <property type="match status" value="1"/>
</dbReference>
<dbReference type="AlphaFoldDB" id="A0A931MMV6"/>
<accession>A0A931MMV6</accession>
<gene>
    <name evidence="4" type="ORF">I5E68_17790</name>
</gene>
<evidence type="ECO:0000259" key="3">
    <source>
        <dbReference type="PROSITE" id="PS51186"/>
    </source>
</evidence>
<dbReference type="Proteomes" id="UP000617634">
    <property type="component" value="Unassembled WGS sequence"/>
</dbReference>
<dbReference type="InterPro" id="IPR000182">
    <property type="entry name" value="GNAT_dom"/>
</dbReference>
<dbReference type="Pfam" id="PF00583">
    <property type="entry name" value="Acetyltransf_1"/>
    <property type="match status" value="1"/>
</dbReference>
<feature type="domain" description="N-acetyltransferase" evidence="3">
    <location>
        <begin position="8"/>
        <end position="174"/>
    </location>
</feature>
<dbReference type="SUPFAM" id="SSF55729">
    <property type="entry name" value="Acyl-CoA N-acyltransferases (Nat)"/>
    <property type="match status" value="1"/>
</dbReference>